<reference evidence="1 2" key="1">
    <citation type="submission" date="2020-08" db="EMBL/GenBank/DDBJ databases">
        <title>Genomic Encyclopedia of Type Strains, Phase IV (KMG-V): Genome sequencing to study the core and pangenomes of soil and plant-associated prokaryotes.</title>
        <authorList>
            <person name="Whitman W."/>
        </authorList>
    </citation>
    <scope>NUCLEOTIDE SEQUENCE [LARGE SCALE GENOMIC DNA]</scope>
    <source>
        <strain evidence="1 2">X5P2</strain>
    </source>
</reference>
<proteinExistence type="predicted"/>
<dbReference type="RefSeq" id="WP_183973737.1">
    <property type="nucleotide sequence ID" value="NZ_JACHEB010000002.1"/>
</dbReference>
<dbReference type="EMBL" id="JACHEB010000002">
    <property type="protein sequence ID" value="MBB5327189.1"/>
    <property type="molecule type" value="Genomic_DNA"/>
</dbReference>
<sequence>MFLNGGTHGDSIRGDHGTTVGALANFVARRALEHHEIVCLDHVIDVIEARPPTMTLLDRLEMKTGSLVNESNQP</sequence>
<dbReference type="AlphaFoldDB" id="A0A9X0U2A7"/>
<dbReference type="Proteomes" id="UP000535182">
    <property type="component" value="Unassembled WGS sequence"/>
</dbReference>
<evidence type="ECO:0000313" key="1">
    <source>
        <dbReference type="EMBL" id="MBB5327189.1"/>
    </source>
</evidence>
<name>A0A9X0U2A7_9BACT</name>
<accession>A0A9X0U2A7</accession>
<gene>
    <name evidence="1" type="ORF">HDF14_000794</name>
</gene>
<evidence type="ECO:0000313" key="2">
    <source>
        <dbReference type="Proteomes" id="UP000535182"/>
    </source>
</evidence>
<keyword evidence="2" id="KW-1185">Reference proteome</keyword>
<comment type="caution">
    <text evidence="1">The sequence shown here is derived from an EMBL/GenBank/DDBJ whole genome shotgun (WGS) entry which is preliminary data.</text>
</comment>
<organism evidence="1 2">
    <name type="scientific">Tunturiibacter gelidiferens</name>
    <dbReference type="NCBI Taxonomy" id="3069689"/>
    <lineage>
        <taxon>Bacteria</taxon>
        <taxon>Pseudomonadati</taxon>
        <taxon>Acidobacteriota</taxon>
        <taxon>Terriglobia</taxon>
        <taxon>Terriglobales</taxon>
        <taxon>Acidobacteriaceae</taxon>
        <taxon>Tunturiibacter</taxon>
    </lineage>
</organism>
<protein>
    <submittedName>
        <fullName evidence="1">Uncharacterized protein</fullName>
    </submittedName>
</protein>